<organism evidence="7 8">
    <name type="scientific">Halobacteriovorax vibrionivorans</name>
    <dbReference type="NCBI Taxonomy" id="2152716"/>
    <lineage>
        <taxon>Bacteria</taxon>
        <taxon>Pseudomonadati</taxon>
        <taxon>Bdellovibrionota</taxon>
        <taxon>Bacteriovoracia</taxon>
        <taxon>Bacteriovoracales</taxon>
        <taxon>Halobacteriovoraceae</taxon>
        <taxon>Halobacteriovorax</taxon>
    </lineage>
</organism>
<proteinExistence type="predicted"/>
<name>A0ABY0IIP8_9BACT</name>
<dbReference type="Pfam" id="PF04055">
    <property type="entry name" value="Radical_SAM"/>
    <property type="match status" value="1"/>
</dbReference>
<dbReference type="InterPro" id="IPR013785">
    <property type="entry name" value="Aldolase_TIM"/>
</dbReference>
<keyword evidence="8" id="KW-1185">Reference proteome</keyword>
<evidence type="ECO:0000256" key="4">
    <source>
        <dbReference type="ARBA" id="ARBA00023004"/>
    </source>
</evidence>
<dbReference type="SFLD" id="SFLDG01067">
    <property type="entry name" value="SPASM/twitch_domain_containing"/>
    <property type="match status" value="1"/>
</dbReference>
<dbReference type="Proteomes" id="UP000443582">
    <property type="component" value="Unassembled WGS sequence"/>
</dbReference>
<dbReference type="SFLD" id="SFLDS00029">
    <property type="entry name" value="Radical_SAM"/>
    <property type="match status" value="1"/>
</dbReference>
<dbReference type="InterPro" id="IPR058240">
    <property type="entry name" value="rSAM_sf"/>
</dbReference>
<evidence type="ECO:0000256" key="3">
    <source>
        <dbReference type="ARBA" id="ARBA00022723"/>
    </source>
</evidence>
<comment type="cofactor">
    <cofactor evidence="1">
        <name>[4Fe-4S] cluster</name>
        <dbReference type="ChEBI" id="CHEBI:49883"/>
    </cofactor>
</comment>
<keyword evidence="5" id="KW-0411">Iron-sulfur</keyword>
<evidence type="ECO:0000259" key="6">
    <source>
        <dbReference type="PROSITE" id="PS51918"/>
    </source>
</evidence>
<evidence type="ECO:0000313" key="8">
    <source>
        <dbReference type="Proteomes" id="UP000443582"/>
    </source>
</evidence>
<dbReference type="PROSITE" id="PS51918">
    <property type="entry name" value="RADICAL_SAM"/>
    <property type="match status" value="1"/>
</dbReference>
<gene>
    <name evidence="7" type="ORF">DAY19_03365</name>
</gene>
<evidence type="ECO:0000256" key="2">
    <source>
        <dbReference type="ARBA" id="ARBA00022691"/>
    </source>
</evidence>
<sequence length="344" mass="40403">MLDYNIFSHSGLRLINDKFNKRAKLDTGTFCNYECYFCYYLDDLDKVTPLEVIKERAKKIYNCGMREIDLSGGESSVHRDWFAILDYCNDLGFTNISALTNGAKFANLAFCKKSQEHGLTELLFSLHGVNEENHDTIVGRKGAFRKMLKAISNCQEIGIKVRINCTVTDKNAELLGEYVTLINKIKPYQLNFLPLNYWEDADRLESQSYEHLSKYIKKAIDNLDDGIQINVRYIPFCFMQGYEKYVVGVYQHIYDRNDWNIYAYDVEKIEEKVLDTKEYFEVAAQKRKHTYTKEKKCFNCKYFFVCDGVEKKISKVQEVYPVEGEKIDDVLHYRRGHYPECDYK</sequence>
<feature type="domain" description="Radical SAM core" evidence="6">
    <location>
        <begin position="17"/>
        <end position="235"/>
    </location>
</feature>
<protein>
    <submittedName>
        <fullName evidence="7">Radical SAM protein</fullName>
    </submittedName>
</protein>
<keyword evidence="3" id="KW-0479">Metal-binding</keyword>
<dbReference type="PANTHER" id="PTHR11228">
    <property type="entry name" value="RADICAL SAM DOMAIN PROTEIN"/>
    <property type="match status" value="1"/>
</dbReference>
<evidence type="ECO:0000256" key="5">
    <source>
        <dbReference type="ARBA" id="ARBA00023014"/>
    </source>
</evidence>
<dbReference type="InterPro" id="IPR050377">
    <property type="entry name" value="Radical_SAM_PqqE_MftC-like"/>
</dbReference>
<dbReference type="PANTHER" id="PTHR11228:SF7">
    <property type="entry name" value="PQQA PEPTIDE CYCLASE"/>
    <property type="match status" value="1"/>
</dbReference>
<dbReference type="Gene3D" id="3.20.20.70">
    <property type="entry name" value="Aldolase class I"/>
    <property type="match status" value="1"/>
</dbReference>
<evidence type="ECO:0000256" key="1">
    <source>
        <dbReference type="ARBA" id="ARBA00001966"/>
    </source>
</evidence>
<dbReference type="InterPro" id="IPR007197">
    <property type="entry name" value="rSAM"/>
</dbReference>
<comment type="caution">
    <text evidence="7">The sequence shown here is derived from an EMBL/GenBank/DDBJ whole genome shotgun (WGS) entry which is preliminary data.</text>
</comment>
<dbReference type="CDD" id="cd01335">
    <property type="entry name" value="Radical_SAM"/>
    <property type="match status" value="1"/>
</dbReference>
<accession>A0ABY0IIP8</accession>
<dbReference type="SUPFAM" id="SSF102114">
    <property type="entry name" value="Radical SAM enzymes"/>
    <property type="match status" value="1"/>
</dbReference>
<evidence type="ECO:0000313" key="7">
    <source>
        <dbReference type="EMBL" id="RZF22825.1"/>
    </source>
</evidence>
<dbReference type="EMBL" id="QDKL01000001">
    <property type="protein sequence ID" value="RZF22825.1"/>
    <property type="molecule type" value="Genomic_DNA"/>
</dbReference>
<keyword evidence="2" id="KW-0949">S-adenosyl-L-methionine</keyword>
<keyword evidence="4" id="KW-0408">Iron</keyword>
<reference evidence="8" key="1">
    <citation type="journal article" date="2019" name="Int. J. Syst. Evol. Microbiol.">
        <title>Halobacteriovorax valvorus sp. nov., a novel prokaryotic predator isolated from coastal seawater of China.</title>
        <authorList>
            <person name="Chen M.-X."/>
        </authorList>
    </citation>
    <scope>NUCLEOTIDE SEQUENCE [LARGE SCALE GENOMIC DNA]</scope>
    <source>
        <strain evidence="8">BL9</strain>
    </source>
</reference>